<name>A0A1G8KZE3_9RHOB</name>
<evidence type="ECO:0000313" key="5">
    <source>
        <dbReference type="Proteomes" id="UP000199093"/>
    </source>
</evidence>
<accession>A0A1G8KZE3</accession>
<evidence type="ECO:0000256" key="2">
    <source>
        <dbReference type="ARBA" id="ARBA00008520"/>
    </source>
</evidence>
<keyword evidence="3" id="KW-0732">Signal</keyword>
<dbReference type="OrthoDB" id="9804061at2"/>
<dbReference type="PANTHER" id="PTHR43649:SF12">
    <property type="entry name" value="DIACETYLCHITOBIOSE BINDING PROTEIN DASA"/>
    <property type="match status" value="1"/>
</dbReference>
<protein>
    <submittedName>
        <fullName evidence="4">Sorbitol-binding protein/mannitol-binding protein</fullName>
    </submittedName>
</protein>
<sequence length="438" mass="47649">MKTFSRFCTVSLLAFVAAGPALAQTEIVVATVNNADMIRMQEVTSVFEEAHPEILVKWVTLEENILRQRVTTDIATGSGQYDVMTIGNYEVPIWGKQEWLVPLDDLDAEYDVDDLLPKVKASLSYEGTLYAAPFYAEASMTYYRTDLFEKAGLEMSERPDWEFIKTAAAEVHDPENGVYGICLRGKAGWGENMNFITAMANSYGARWFDEEWDPQFDTEEWKATLTDYVDLMQNAGPPGASTNGATQALAQFSSGGCGIFIDATVFASVVSDPEQSSIADKVGFAFSPDAGKGKSAVTLWSWALGIPAASRNVDAAKEFIMWATSKEYTDLIAERYGILNAPPATRQSLYDNDAYLEAAPFAQLTLEAVDAADPENPTVDPVPYVGVQFVAIPEFQAFGTSVGQSFSAAAAGTMSVDQALASAQSLTERAMRQGGYSE</sequence>
<evidence type="ECO:0000313" key="4">
    <source>
        <dbReference type="EMBL" id="SDI48784.1"/>
    </source>
</evidence>
<dbReference type="InterPro" id="IPR006059">
    <property type="entry name" value="SBP"/>
</dbReference>
<proteinExistence type="inferred from homology"/>
<dbReference type="AlphaFoldDB" id="A0A1G8KZE3"/>
<dbReference type="SUPFAM" id="SSF53850">
    <property type="entry name" value="Periplasmic binding protein-like II"/>
    <property type="match status" value="1"/>
</dbReference>
<dbReference type="EMBL" id="FNEJ01000005">
    <property type="protein sequence ID" value="SDI48784.1"/>
    <property type="molecule type" value="Genomic_DNA"/>
</dbReference>
<evidence type="ECO:0000256" key="3">
    <source>
        <dbReference type="SAM" id="SignalP"/>
    </source>
</evidence>
<comment type="similarity">
    <text evidence="2">Belongs to the bacterial solute-binding protein 1 family.</text>
</comment>
<comment type="subcellular location">
    <subcellularLocation>
        <location evidence="1">Periplasm</location>
    </subcellularLocation>
</comment>
<feature type="signal peptide" evidence="3">
    <location>
        <begin position="1"/>
        <end position="23"/>
    </location>
</feature>
<reference evidence="4 5" key="1">
    <citation type="submission" date="2016-10" db="EMBL/GenBank/DDBJ databases">
        <authorList>
            <person name="de Groot N.N."/>
        </authorList>
    </citation>
    <scope>NUCLEOTIDE SEQUENCE [LARGE SCALE GENOMIC DNA]</scope>
    <source>
        <strain evidence="4 5">DSM 26424</strain>
    </source>
</reference>
<feature type="chain" id="PRO_5011489679" evidence="3">
    <location>
        <begin position="24"/>
        <end position="438"/>
    </location>
</feature>
<dbReference type="Pfam" id="PF01547">
    <property type="entry name" value="SBP_bac_1"/>
    <property type="match status" value="1"/>
</dbReference>
<dbReference type="STRING" id="555512.SAMN04487993_1005185"/>
<organism evidence="4 5">
    <name type="scientific">Salipiger marinus</name>
    <dbReference type="NCBI Taxonomy" id="555512"/>
    <lineage>
        <taxon>Bacteria</taxon>
        <taxon>Pseudomonadati</taxon>
        <taxon>Pseudomonadota</taxon>
        <taxon>Alphaproteobacteria</taxon>
        <taxon>Rhodobacterales</taxon>
        <taxon>Roseobacteraceae</taxon>
        <taxon>Salipiger</taxon>
    </lineage>
</organism>
<dbReference type="PANTHER" id="PTHR43649">
    <property type="entry name" value="ARABINOSE-BINDING PROTEIN-RELATED"/>
    <property type="match status" value="1"/>
</dbReference>
<dbReference type="InterPro" id="IPR050490">
    <property type="entry name" value="Bact_solute-bd_prot1"/>
</dbReference>
<evidence type="ECO:0000256" key="1">
    <source>
        <dbReference type="ARBA" id="ARBA00004418"/>
    </source>
</evidence>
<dbReference type="CDD" id="cd13585">
    <property type="entry name" value="PBP2_TMBP_like"/>
    <property type="match status" value="1"/>
</dbReference>
<gene>
    <name evidence="4" type="ORF">SAMN04487993_1005185</name>
</gene>
<dbReference type="GO" id="GO:0042597">
    <property type="term" value="C:periplasmic space"/>
    <property type="evidence" value="ECO:0007669"/>
    <property type="project" value="UniProtKB-SubCell"/>
</dbReference>
<dbReference type="Gene3D" id="3.40.190.10">
    <property type="entry name" value="Periplasmic binding protein-like II"/>
    <property type="match status" value="2"/>
</dbReference>
<dbReference type="RefSeq" id="WP_089845522.1">
    <property type="nucleotide sequence ID" value="NZ_FNEJ01000005.1"/>
</dbReference>
<keyword evidence="5" id="KW-1185">Reference proteome</keyword>
<dbReference type="Proteomes" id="UP000199093">
    <property type="component" value="Unassembled WGS sequence"/>
</dbReference>